<evidence type="ECO:0000313" key="3">
    <source>
        <dbReference type="Proteomes" id="UP001526426"/>
    </source>
</evidence>
<protein>
    <submittedName>
        <fullName evidence="2">Alpha/beta hydrolase</fullName>
    </submittedName>
</protein>
<organism evidence="2 3">
    <name type="scientific">Spirulina subsalsa FACHB-351</name>
    <dbReference type="NCBI Taxonomy" id="234711"/>
    <lineage>
        <taxon>Bacteria</taxon>
        <taxon>Bacillati</taxon>
        <taxon>Cyanobacteriota</taxon>
        <taxon>Cyanophyceae</taxon>
        <taxon>Spirulinales</taxon>
        <taxon>Spirulinaceae</taxon>
        <taxon>Spirulina</taxon>
    </lineage>
</organism>
<dbReference type="RefSeq" id="WP_265265529.1">
    <property type="nucleotide sequence ID" value="NZ_JAIHOM010000083.1"/>
</dbReference>
<feature type="domain" description="AB hydrolase-1" evidence="1">
    <location>
        <begin position="27"/>
        <end position="128"/>
    </location>
</feature>
<accession>A0ABT3L821</accession>
<dbReference type="EMBL" id="JAIHOM010000083">
    <property type="protein sequence ID" value="MCW6037666.1"/>
    <property type="molecule type" value="Genomic_DNA"/>
</dbReference>
<dbReference type="SUPFAM" id="SSF53474">
    <property type="entry name" value="alpha/beta-Hydrolases"/>
    <property type="match status" value="1"/>
</dbReference>
<gene>
    <name evidence="2" type="ORF">K4A83_15495</name>
</gene>
<keyword evidence="2" id="KW-0378">Hydrolase</keyword>
<dbReference type="InterPro" id="IPR050266">
    <property type="entry name" value="AB_hydrolase_sf"/>
</dbReference>
<dbReference type="InterPro" id="IPR000073">
    <property type="entry name" value="AB_hydrolase_1"/>
</dbReference>
<reference evidence="2 3" key="1">
    <citation type="submission" date="2021-08" db="EMBL/GenBank/DDBJ databases">
        <title>Draft genome sequence of Spirulina subsalsa with high tolerance to salinity and hype-accumulation of phycocyanin.</title>
        <authorList>
            <person name="Pei H."/>
            <person name="Jiang L."/>
        </authorList>
    </citation>
    <scope>NUCLEOTIDE SEQUENCE [LARGE SCALE GENOMIC DNA]</scope>
    <source>
        <strain evidence="2 3">FACHB-351</strain>
    </source>
</reference>
<dbReference type="Pfam" id="PF00561">
    <property type="entry name" value="Abhydrolase_1"/>
    <property type="match status" value="1"/>
</dbReference>
<dbReference type="GO" id="GO:0016787">
    <property type="term" value="F:hydrolase activity"/>
    <property type="evidence" value="ECO:0007669"/>
    <property type="project" value="UniProtKB-KW"/>
</dbReference>
<dbReference type="PRINTS" id="PR00111">
    <property type="entry name" value="ABHYDROLASE"/>
</dbReference>
<evidence type="ECO:0000313" key="2">
    <source>
        <dbReference type="EMBL" id="MCW6037666.1"/>
    </source>
</evidence>
<proteinExistence type="predicted"/>
<comment type="caution">
    <text evidence="2">The sequence shown here is derived from an EMBL/GenBank/DDBJ whole genome shotgun (WGS) entry which is preliminary data.</text>
</comment>
<evidence type="ECO:0000259" key="1">
    <source>
        <dbReference type="Pfam" id="PF00561"/>
    </source>
</evidence>
<dbReference type="InterPro" id="IPR029058">
    <property type="entry name" value="AB_hydrolase_fold"/>
</dbReference>
<sequence>MQLPVRNSRIRLSQGQMFWREVGKGTPLVFLHGAGSDGSQWLPVFERLGDHYQCFAPDLLGFGESEQLDIHQSIHLHVECLEEYIAALKLEKFYLVSYSIGAWVATHYTLKYPEKVQGMVVIAPEGVDVKEQEGRWKTEKSLTSPRSLFCWWLQFLFPIAKLLGIHSNIEQLLNYRKQLLACPATCQLLFQRRSQEIKEELLYNQLAGLKTPALVLQGGQDQAVRIAQSKVYAQLSPAARLRVMKHGGADLPQVWPDSIVQEIRRFAVILAEIRG</sequence>
<dbReference type="PANTHER" id="PTHR43798">
    <property type="entry name" value="MONOACYLGLYCEROL LIPASE"/>
    <property type="match status" value="1"/>
</dbReference>
<dbReference type="Gene3D" id="3.40.50.1820">
    <property type="entry name" value="alpha/beta hydrolase"/>
    <property type="match status" value="1"/>
</dbReference>
<name>A0ABT3L821_9CYAN</name>
<dbReference type="Proteomes" id="UP001526426">
    <property type="component" value="Unassembled WGS sequence"/>
</dbReference>
<keyword evidence="3" id="KW-1185">Reference proteome</keyword>